<reference evidence="6 7" key="1">
    <citation type="submission" date="2014-06" db="EMBL/GenBank/DDBJ databases">
        <authorList>
            <person name="Swart Estienne"/>
        </authorList>
    </citation>
    <scope>NUCLEOTIDE SEQUENCE [LARGE SCALE GENOMIC DNA]</scope>
    <source>
        <strain evidence="6 7">130c</strain>
    </source>
</reference>
<dbReference type="GO" id="GO:0005509">
    <property type="term" value="F:calcium ion binding"/>
    <property type="evidence" value="ECO:0007669"/>
    <property type="project" value="InterPro"/>
</dbReference>
<dbReference type="OrthoDB" id="288385at2759"/>
<dbReference type="SUPFAM" id="SSF47473">
    <property type="entry name" value="EF-hand"/>
    <property type="match status" value="2"/>
</dbReference>
<evidence type="ECO:0000256" key="3">
    <source>
        <dbReference type="ARBA" id="ARBA00022837"/>
    </source>
</evidence>
<feature type="compositionally biased region" description="Basic and acidic residues" evidence="4">
    <location>
        <begin position="353"/>
        <end position="367"/>
    </location>
</feature>
<dbReference type="PANTHER" id="PTHR34524">
    <property type="entry name" value="CALCYPHOSIN"/>
    <property type="match status" value="1"/>
</dbReference>
<keyword evidence="2" id="KW-0677">Repeat</keyword>
<gene>
    <name evidence="6" type="primary">Contig1432.g1570</name>
    <name evidence="6" type="ORF">STYLEM_13904</name>
</gene>
<evidence type="ECO:0000313" key="7">
    <source>
        <dbReference type="Proteomes" id="UP000039865"/>
    </source>
</evidence>
<dbReference type="PANTHER" id="PTHR34524:SF6">
    <property type="entry name" value="CALCYPHOSINE LIKE"/>
    <property type="match status" value="1"/>
</dbReference>
<dbReference type="InParanoid" id="A0A078AQY8"/>
<feature type="compositionally biased region" description="Polar residues" evidence="4">
    <location>
        <begin position="397"/>
        <end position="411"/>
    </location>
</feature>
<dbReference type="AlphaFoldDB" id="A0A078AQY8"/>
<protein>
    <submittedName>
        <fullName evidence="6">Ef hand family protein</fullName>
    </submittedName>
</protein>
<feature type="domain" description="EF-hand" evidence="5">
    <location>
        <begin position="504"/>
        <end position="539"/>
    </location>
</feature>
<dbReference type="SMART" id="SM00054">
    <property type="entry name" value="EFh"/>
    <property type="match status" value="6"/>
</dbReference>
<accession>A0A078AQY8</accession>
<dbReference type="PROSITE" id="PS00018">
    <property type="entry name" value="EF_HAND_1"/>
    <property type="match status" value="2"/>
</dbReference>
<keyword evidence="7" id="KW-1185">Reference proteome</keyword>
<dbReference type="InterPro" id="IPR018247">
    <property type="entry name" value="EF_Hand_1_Ca_BS"/>
</dbReference>
<feature type="region of interest" description="Disordered" evidence="4">
    <location>
        <begin position="261"/>
        <end position="303"/>
    </location>
</feature>
<dbReference type="Proteomes" id="UP000039865">
    <property type="component" value="Unassembled WGS sequence"/>
</dbReference>
<proteinExistence type="predicted"/>
<evidence type="ECO:0000259" key="5">
    <source>
        <dbReference type="PROSITE" id="PS50222"/>
    </source>
</evidence>
<feature type="domain" description="EF-hand" evidence="5">
    <location>
        <begin position="144"/>
        <end position="179"/>
    </location>
</feature>
<dbReference type="InterPro" id="IPR051581">
    <property type="entry name" value="Ca-bind"/>
</dbReference>
<feature type="compositionally biased region" description="Polar residues" evidence="4">
    <location>
        <begin position="334"/>
        <end position="343"/>
    </location>
</feature>
<evidence type="ECO:0000256" key="1">
    <source>
        <dbReference type="ARBA" id="ARBA00022723"/>
    </source>
</evidence>
<dbReference type="Gene3D" id="1.10.238.10">
    <property type="entry name" value="EF-hand"/>
    <property type="match status" value="3"/>
</dbReference>
<dbReference type="InterPro" id="IPR002048">
    <property type="entry name" value="EF_hand_dom"/>
</dbReference>
<dbReference type="CDD" id="cd00051">
    <property type="entry name" value="EFh"/>
    <property type="match status" value="1"/>
</dbReference>
<organism evidence="6 7">
    <name type="scientific">Stylonychia lemnae</name>
    <name type="common">Ciliate</name>
    <dbReference type="NCBI Taxonomy" id="5949"/>
    <lineage>
        <taxon>Eukaryota</taxon>
        <taxon>Sar</taxon>
        <taxon>Alveolata</taxon>
        <taxon>Ciliophora</taxon>
        <taxon>Intramacronucleata</taxon>
        <taxon>Spirotrichea</taxon>
        <taxon>Stichotrichia</taxon>
        <taxon>Sporadotrichida</taxon>
        <taxon>Oxytrichidae</taxon>
        <taxon>Stylonychinae</taxon>
        <taxon>Stylonychia</taxon>
    </lineage>
</organism>
<feature type="region of interest" description="Disordered" evidence="4">
    <location>
        <begin position="397"/>
        <end position="425"/>
    </location>
</feature>
<dbReference type="Pfam" id="PF13499">
    <property type="entry name" value="EF-hand_7"/>
    <property type="match status" value="3"/>
</dbReference>
<dbReference type="PROSITE" id="PS50222">
    <property type="entry name" value="EF_HAND_2"/>
    <property type="match status" value="4"/>
</dbReference>
<keyword evidence="1" id="KW-0479">Metal-binding</keyword>
<feature type="region of interest" description="Disordered" evidence="4">
    <location>
        <begin position="334"/>
        <end position="374"/>
    </location>
</feature>
<evidence type="ECO:0000256" key="4">
    <source>
        <dbReference type="SAM" id="MobiDB-lite"/>
    </source>
</evidence>
<evidence type="ECO:0000256" key="2">
    <source>
        <dbReference type="ARBA" id="ARBA00022737"/>
    </source>
</evidence>
<name>A0A078AQY8_STYLE</name>
<evidence type="ECO:0000313" key="6">
    <source>
        <dbReference type="EMBL" id="CDW84835.1"/>
    </source>
</evidence>
<feature type="compositionally biased region" description="Basic and acidic residues" evidence="4">
    <location>
        <begin position="264"/>
        <end position="303"/>
    </location>
</feature>
<feature type="domain" description="EF-hand" evidence="5">
    <location>
        <begin position="66"/>
        <end position="101"/>
    </location>
</feature>
<keyword evidence="3" id="KW-0106">Calcium</keyword>
<dbReference type="InterPro" id="IPR011992">
    <property type="entry name" value="EF-hand-dom_pair"/>
</dbReference>
<feature type="domain" description="EF-hand" evidence="5">
    <location>
        <begin position="594"/>
        <end position="629"/>
    </location>
</feature>
<dbReference type="Pfam" id="PF13833">
    <property type="entry name" value="EF-hand_8"/>
    <property type="match status" value="1"/>
</dbReference>
<dbReference type="EMBL" id="CCKQ01013195">
    <property type="protein sequence ID" value="CDW84835.1"/>
    <property type="molecule type" value="Genomic_DNA"/>
</dbReference>
<sequence>MLSQSTKFKLYLLFKAISENEQIVEEQRQRLVNQPDYEPYAAFKRIDRLNQDKINAHDVENMVDYANEVECFYMFRYFDKDNDGFLDFDEEIHYHVKVEIEKKTYERQIDFNTVATFTIIDIQRNGYLDFDNMKKFMSKFKRDIKKPDINAIVRRMDLDGDGKIAFREFSLGITPEYPALEVKPVEFNIEKKQELLKQFEENKRTNIRENSHSPLRDYRNIYQQNEHDSPVKKEFSQMKLKQQIDPEQEFLIDLRKVGSPQKTVKKETKIKQKEQDAKPARSRQRNDTQSDGRNLQDDIKGINKSIEREKEATRKQSSSFMPSTFQNAFNQNKIKRSQQSSASFDADGQQLTPERRVPLPYKDKNQKTENSPILNNKPTIQFEQLEQVAASQRNESVSNYSVSNRTPTNNIVGPKSILKQGTNQNTQKQQIKNSGDHLDIIGMLAIGAELEYQVEIARQKLIIECEDFNTIDAFRYIDKQGNGMIQPHDLLISLRKEIGIQYEHVEDDVIMIFQKFDKDESREMKYSEFCDAFAPRDKGILKELAGRIPRNVHLAMKYEEMFSQQTREQYRETWMQHFICEKETEVLRQRLLKNPYFDLQRAFRTFDINNSGQITAQDIGQVLAQNGHPLNELQLQLLFAKFNRQQQDESINYAEFIEEITPRAPIFDDM</sequence>